<accession>A0AA89BNU6</accession>
<dbReference type="SUPFAM" id="SSF57535">
    <property type="entry name" value="Complement control module/SCR domain"/>
    <property type="match status" value="7"/>
</dbReference>
<keyword evidence="3" id="KW-1015">Disulfide bond</keyword>
<keyword evidence="1" id="KW-0732">Signal</keyword>
<evidence type="ECO:0000256" key="2">
    <source>
        <dbReference type="ARBA" id="ARBA00022737"/>
    </source>
</evidence>
<feature type="domain" description="Sushi" evidence="5">
    <location>
        <begin position="259"/>
        <end position="317"/>
    </location>
</feature>
<reference evidence="6" key="1">
    <citation type="submission" date="2019-08" db="EMBL/GenBank/DDBJ databases">
        <title>The improved chromosome-level genome for the pearl oyster Pinctada fucata martensii using PacBio sequencing and Hi-C.</title>
        <authorList>
            <person name="Zheng Z."/>
        </authorList>
    </citation>
    <scope>NUCLEOTIDE SEQUENCE</scope>
    <source>
        <strain evidence="6">ZZ-2019</strain>
        <tissue evidence="6">Adductor muscle</tissue>
    </source>
</reference>
<feature type="domain" description="Sushi" evidence="5">
    <location>
        <begin position="143"/>
        <end position="201"/>
    </location>
</feature>
<dbReference type="Pfam" id="PF00084">
    <property type="entry name" value="Sushi"/>
    <property type="match status" value="7"/>
</dbReference>
<organism evidence="6 7">
    <name type="scientific">Pinctada imbricata</name>
    <name type="common">Atlantic pearl-oyster</name>
    <name type="synonym">Pinctada martensii</name>
    <dbReference type="NCBI Taxonomy" id="66713"/>
    <lineage>
        <taxon>Eukaryota</taxon>
        <taxon>Metazoa</taxon>
        <taxon>Spiralia</taxon>
        <taxon>Lophotrochozoa</taxon>
        <taxon>Mollusca</taxon>
        <taxon>Bivalvia</taxon>
        <taxon>Autobranchia</taxon>
        <taxon>Pteriomorphia</taxon>
        <taxon>Pterioida</taxon>
        <taxon>Pterioidea</taxon>
        <taxon>Pteriidae</taxon>
        <taxon>Pinctada</taxon>
    </lineage>
</organism>
<name>A0AA89BNU6_PINIB</name>
<dbReference type="PANTHER" id="PTHR45656">
    <property type="entry name" value="PROTEIN CBR-CLEC-78"/>
    <property type="match status" value="1"/>
</dbReference>
<dbReference type="InterPro" id="IPR035976">
    <property type="entry name" value="Sushi/SCR/CCP_sf"/>
</dbReference>
<evidence type="ECO:0000313" key="7">
    <source>
        <dbReference type="Proteomes" id="UP001186944"/>
    </source>
</evidence>
<dbReference type="PROSITE" id="PS50923">
    <property type="entry name" value="SUSHI"/>
    <property type="match status" value="4"/>
</dbReference>
<dbReference type="InterPro" id="IPR051277">
    <property type="entry name" value="SEZ6_CSMD_C4BPB_Regulators"/>
</dbReference>
<dbReference type="Gene3D" id="2.10.70.10">
    <property type="entry name" value="Complement Module, domain 1"/>
    <property type="match status" value="7"/>
</dbReference>
<evidence type="ECO:0000256" key="4">
    <source>
        <dbReference type="PROSITE-ProRule" id="PRU00302"/>
    </source>
</evidence>
<dbReference type="Proteomes" id="UP001186944">
    <property type="component" value="Unassembled WGS sequence"/>
</dbReference>
<evidence type="ECO:0000259" key="5">
    <source>
        <dbReference type="PROSITE" id="PS50923"/>
    </source>
</evidence>
<dbReference type="EMBL" id="VSWD01000012">
    <property type="protein sequence ID" value="KAK3085692.1"/>
    <property type="molecule type" value="Genomic_DNA"/>
</dbReference>
<dbReference type="SMART" id="SM00032">
    <property type="entry name" value="CCP"/>
    <property type="match status" value="7"/>
</dbReference>
<dbReference type="CDD" id="cd00033">
    <property type="entry name" value="CCP"/>
    <property type="match status" value="4"/>
</dbReference>
<sequence length="436" mass="45352">MMLLNLKTFNIGTRLLICKLEMGPGAQCPSPSIINGDFDPGNNRVGTTRSASCLTDYEFEDEQLSTTTTCRADGIWSQDPLICRLQKCPQPTVPSNAVILPGNITIGSFRSIECLTGYAKVGGEDNIECKTGKVWSSWTGQCSLCSEPSAISNAVVSSGALTVGTQRTYSCIQNYFDNGQSPDITCKNDATWSATSFACSLGECPEPTAPTNANVLSGNNEIGSSRTISCQTGYAMTGSQTTITCQSSQVWTSWSGSCITCSGPSSISGATVSSGTLTVGSTRTYSCNSGYADNGQPATITCQSDATWSSTSFACGPVCPSPPSITNGVVQSGSNGVGSTRTISCNTGYGLTGSQTYIECQSNQIWTTFTGSCSTCSSPSSISYASVSSGSVTVGSQRTYSCNTGYTSNGQSGVITCQNDATWSSTSFSCNIVGKH</sequence>
<keyword evidence="2" id="KW-0677">Repeat</keyword>
<evidence type="ECO:0000256" key="3">
    <source>
        <dbReference type="ARBA" id="ARBA00023157"/>
    </source>
</evidence>
<comment type="caution">
    <text evidence="4">Lacks conserved residue(s) required for the propagation of feature annotation.</text>
</comment>
<evidence type="ECO:0000313" key="6">
    <source>
        <dbReference type="EMBL" id="KAK3085692.1"/>
    </source>
</evidence>
<dbReference type="InterPro" id="IPR000436">
    <property type="entry name" value="Sushi_SCR_CCP_dom"/>
</dbReference>
<proteinExistence type="predicted"/>
<feature type="domain" description="Sushi" evidence="5">
    <location>
        <begin position="26"/>
        <end position="85"/>
    </location>
</feature>
<gene>
    <name evidence="6" type="ORF">FSP39_007308</name>
</gene>
<protein>
    <recommendedName>
        <fullName evidence="5">Sushi domain-containing protein</fullName>
    </recommendedName>
</protein>
<comment type="caution">
    <text evidence="6">The sequence shown here is derived from an EMBL/GenBank/DDBJ whole genome shotgun (WGS) entry which is preliminary data.</text>
</comment>
<dbReference type="AlphaFoldDB" id="A0AA89BNU6"/>
<feature type="domain" description="Sushi" evidence="5">
    <location>
        <begin position="374"/>
        <end position="432"/>
    </location>
</feature>
<evidence type="ECO:0000256" key="1">
    <source>
        <dbReference type="ARBA" id="ARBA00022729"/>
    </source>
</evidence>
<keyword evidence="4" id="KW-0768">Sushi</keyword>
<dbReference type="PANTHER" id="PTHR45656:SF4">
    <property type="entry name" value="PROTEIN CBR-CLEC-78"/>
    <property type="match status" value="1"/>
</dbReference>
<keyword evidence="7" id="KW-1185">Reference proteome</keyword>